<name>A0ABS3Q6N6_9GAMM</name>
<gene>
    <name evidence="2" type="ORF">J3998_10145</name>
</gene>
<organism evidence="2 3">
    <name type="scientific">Thiomicrorhabdus marina</name>
    <dbReference type="NCBI Taxonomy" id="2818442"/>
    <lineage>
        <taxon>Bacteria</taxon>
        <taxon>Pseudomonadati</taxon>
        <taxon>Pseudomonadota</taxon>
        <taxon>Gammaproteobacteria</taxon>
        <taxon>Thiotrichales</taxon>
        <taxon>Piscirickettsiaceae</taxon>
        <taxon>Thiomicrorhabdus</taxon>
    </lineage>
</organism>
<feature type="coiled-coil region" evidence="1">
    <location>
        <begin position="7"/>
        <end position="34"/>
    </location>
</feature>
<evidence type="ECO:0000256" key="1">
    <source>
        <dbReference type="SAM" id="Coils"/>
    </source>
</evidence>
<evidence type="ECO:0000313" key="2">
    <source>
        <dbReference type="EMBL" id="MBO1927936.1"/>
    </source>
</evidence>
<keyword evidence="3" id="KW-1185">Reference proteome</keyword>
<sequence length="73" mass="8410">MDISQKKENLQTQIGELEAQLSVLKNKLNEVEKVEQHQAIDELDVHLSDFDSLLNNIILFTKTCRDEIAQKKS</sequence>
<reference evidence="2 3" key="1">
    <citation type="submission" date="2021-03" db="EMBL/GenBank/DDBJ databases">
        <title>Thiomicrorhabdus sp.nov.,novel sulfur-oxidizing bacteria isolated from coastal sediment.</title>
        <authorList>
            <person name="Liu X."/>
        </authorList>
    </citation>
    <scope>NUCLEOTIDE SEQUENCE [LARGE SCALE GENOMIC DNA]</scope>
    <source>
        <strain evidence="2 3">6S2-11</strain>
    </source>
</reference>
<comment type="caution">
    <text evidence="2">The sequence shown here is derived from an EMBL/GenBank/DDBJ whole genome shotgun (WGS) entry which is preliminary data.</text>
</comment>
<accession>A0ABS3Q6N6</accession>
<protein>
    <submittedName>
        <fullName evidence="2">Uncharacterized protein</fullName>
    </submittedName>
</protein>
<keyword evidence="1" id="KW-0175">Coiled coil</keyword>
<dbReference type="EMBL" id="JAGETV010000021">
    <property type="protein sequence ID" value="MBO1927936.1"/>
    <property type="molecule type" value="Genomic_DNA"/>
</dbReference>
<dbReference type="Proteomes" id="UP000664835">
    <property type="component" value="Unassembled WGS sequence"/>
</dbReference>
<proteinExistence type="predicted"/>
<dbReference type="RefSeq" id="WP_208150550.1">
    <property type="nucleotide sequence ID" value="NZ_JAGETV010000021.1"/>
</dbReference>
<evidence type="ECO:0000313" key="3">
    <source>
        <dbReference type="Proteomes" id="UP000664835"/>
    </source>
</evidence>